<feature type="transmembrane region" description="Helical" evidence="2">
    <location>
        <begin position="12"/>
        <end position="29"/>
    </location>
</feature>
<name>A0ABD3BN75_9LAMI</name>
<keyword evidence="4" id="KW-1185">Reference proteome</keyword>
<dbReference type="AlphaFoldDB" id="A0ABD3BN75"/>
<feature type="region of interest" description="Disordered" evidence="1">
    <location>
        <begin position="393"/>
        <end position="505"/>
    </location>
</feature>
<comment type="caution">
    <text evidence="3">The sequence shown here is derived from an EMBL/GenBank/DDBJ whole genome shotgun (WGS) entry which is preliminary data.</text>
</comment>
<dbReference type="Proteomes" id="UP001632038">
    <property type="component" value="Unassembled WGS sequence"/>
</dbReference>
<evidence type="ECO:0000313" key="3">
    <source>
        <dbReference type="EMBL" id="KAL3618727.1"/>
    </source>
</evidence>
<gene>
    <name evidence="3" type="ORF">CASFOL_037389</name>
</gene>
<keyword evidence="2" id="KW-1133">Transmembrane helix</keyword>
<reference evidence="4" key="1">
    <citation type="journal article" date="2024" name="IScience">
        <title>Strigolactones Initiate the Formation of Haustorium-like Structures in Castilleja.</title>
        <authorList>
            <person name="Buerger M."/>
            <person name="Peterson D."/>
            <person name="Chory J."/>
        </authorList>
    </citation>
    <scope>NUCLEOTIDE SEQUENCE [LARGE SCALE GENOMIC DNA]</scope>
</reference>
<evidence type="ECO:0000256" key="1">
    <source>
        <dbReference type="SAM" id="MobiDB-lite"/>
    </source>
</evidence>
<dbReference type="EMBL" id="JAVIJP010000078">
    <property type="protein sequence ID" value="KAL3618727.1"/>
    <property type="molecule type" value="Genomic_DNA"/>
</dbReference>
<evidence type="ECO:0000313" key="4">
    <source>
        <dbReference type="Proteomes" id="UP001632038"/>
    </source>
</evidence>
<keyword evidence="2" id="KW-0472">Membrane</keyword>
<feature type="compositionally biased region" description="Low complexity" evidence="1">
    <location>
        <begin position="463"/>
        <end position="478"/>
    </location>
</feature>
<keyword evidence="2" id="KW-0812">Transmembrane</keyword>
<sequence length="578" mass="66834">MKLISVARIGSLHLSSFCFVIEIAWLLLVEFWRKGFWKWFIVWFVEPLIDRKMSRRRGSRFVVQESESEYEEEVNKEVEEEEVDKELGDDVTHDLGSPFTVYEDEVELYKSIIKRKTTPPIIVDFEFWKTKMAEGDCFAKKFVRLLQRLRLEKWTGITECAYPKLMHEFYTTVSISSDGTIECRFGGKWCKFTKFDIIDAFGYYASEGEKEGGLPDIDGIYKERDEEYDEVKFWDELKCKDIGDTQGFPLTAVQDNAVYLTYRYLAKSVFGKERLAKIPKEDIYLLWKILKWRSRDLEDYPELRGFRPNNLYPYILATIKNTTYIKASKSSKLSLGAMITVLALRKGWTPGKNEKKIEPIMLPLGGRLLHTPLRPEGKPVPIHILWNRNNDEDADLKAPNAPPAPSSVDRAETEPTPNLETAPLQANRPPSNRSPLDRPSPQPDRSPSHPNRPSPVDQPVSPAQPAFPAPLEFEAPPARRARARKDRSKPGMQVPPSPPHVARVSFDGPTRKEFEAMKSEMRANHRAMMEGQAVIHRYIEEDRVWKAENRELMNLLLDRNGFVDDRHFDEEAMERAHV</sequence>
<protein>
    <submittedName>
        <fullName evidence="3">Uncharacterized protein</fullName>
    </submittedName>
</protein>
<proteinExistence type="predicted"/>
<accession>A0ABD3BN75</accession>
<organism evidence="3 4">
    <name type="scientific">Castilleja foliolosa</name>
    <dbReference type="NCBI Taxonomy" id="1961234"/>
    <lineage>
        <taxon>Eukaryota</taxon>
        <taxon>Viridiplantae</taxon>
        <taxon>Streptophyta</taxon>
        <taxon>Embryophyta</taxon>
        <taxon>Tracheophyta</taxon>
        <taxon>Spermatophyta</taxon>
        <taxon>Magnoliopsida</taxon>
        <taxon>eudicotyledons</taxon>
        <taxon>Gunneridae</taxon>
        <taxon>Pentapetalae</taxon>
        <taxon>asterids</taxon>
        <taxon>lamiids</taxon>
        <taxon>Lamiales</taxon>
        <taxon>Orobanchaceae</taxon>
        <taxon>Pedicularideae</taxon>
        <taxon>Castillejinae</taxon>
        <taxon>Castilleja</taxon>
    </lineage>
</organism>
<evidence type="ECO:0000256" key="2">
    <source>
        <dbReference type="SAM" id="Phobius"/>
    </source>
</evidence>